<dbReference type="Pfam" id="PF18885">
    <property type="entry name" value="DUF5648"/>
    <property type="match status" value="1"/>
</dbReference>
<evidence type="ECO:0000259" key="1">
    <source>
        <dbReference type="Pfam" id="PF18885"/>
    </source>
</evidence>
<accession>A0ABQ9NWE6</accession>
<sequence length="311" mass="34681">MSGDHFYCLDFRGEIAPANGYEREGITGYVYAAQQPGTVPIFRWYNPANGDHFYTADPSGELAPQSYTYEGIGWYMFKDRNVNSVPLYRWYNPNNGDHFYTTDATGELAPQSGYRSEGITGYLHPNPSPPSVPLYRWYNSGLFRNFTFTGIDPTQKATLFERHSWAYYRAGICGNLSQPEKDRVRQAYRKPIVHSVATDPNINASAFINGQSIAINFTNLFPLGDDEIAQTLLHEMMHCAGYTHPRRIDPPAANADVPYDGGKYYGTPPLRAELCIAGEQSDAGTIRLMLAPQTDATTRACPVVNDGDEGD</sequence>
<proteinExistence type="predicted"/>
<organism evidence="2 3">
    <name type="scientific">Coniosporium apollinis</name>
    <dbReference type="NCBI Taxonomy" id="61459"/>
    <lineage>
        <taxon>Eukaryota</taxon>
        <taxon>Fungi</taxon>
        <taxon>Dikarya</taxon>
        <taxon>Ascomycota</taxon>
        <taxon>Pezizomycotina</taxon>
        <taxon>Dothideomycetes</taxon>
        <taxon>Dothideomycetes incertae sedis</taxon>
        <taxon>Coniosporium</taxon>
    </lineage>
</organism>
<name>A0ABQ9NWE6_9PEZI</name>
<feature type="domain" description="DUF5648" evidence="1">
    <location>
        <begin position="63"/>
        <end position="166"/>
    </location>
</feature>
<dbReference type="EMBL" id="JAPDRL010000023">
    <property type="protein sequence ID" value="KAJ9666011.1"/>
    <property type="molecule type" value="Genomic_DNA"/>
</dbReference>
<evidence type="ECO:0000313" key="2">
    <source>
        <dbReference type="EMBL" id="KAJ9666011.1"/>
    </source>
</evidence>
<protein>
    <recommendedName>
        <fullName evidence="1">DUF5648 domain-containing protein</fullName>
    </recommendedName>
</protein>
<gene>
    <name evidence="2" type="ORF">H2201_003922</name>
</gene>
<comment type="caution">
    <text evidence="2">The sequence shown here is derived from an EMBL/GenBank/DDBJ whole genome shotgun (WGS) entry which is preliminary data.</text>
</comment>
<evidence type="ECO:0000313" key="3">
    <source>
        <dbReference type="Proteomes" id="UP001172684"/>
    </source>
</evidence>
<dbReference type="InterPro" id="IPR043708">
    <property type="entry name" value="DUF5648"/>
</dbReference>
<dbReference type="Proteomes" id="UP001172684">
    <property type="component" value="Unassembled WGS sequence"/>
</dbReference>
<reference evidence="2" key="1">
    <citation type="submission" date="2022-10" db="EMBL/GenBank/DDBJ databases">
        <title>Culturing micro-colonial fungi from biological soil crusts in the Mojave desert and describing Neophaeococcomyces mojavensis, and introducing the new genera and species Taxawa tesnikishii.</title>
        <authorList>
            <person name="Kurbessoian T."/>
            <person name="Stajich J.E."/>
        </authorList>
    </citation>
    <scope>NUCLEOTIDE SEQUENCE</scope>
    <source>
        <strain evidence="2">TK_1</strain>
    </source>
</reference>
<keyword evidence="3" id="KW-1185">Reference proteome</keyword>